<dbReference type="EMBL" id="JQ031550">
    <property type="protein sequence ID" value="AEY78097.1"/>
    <property type="molecule type" value="Genomic_DNA"/>
</dbReference>
<dbReference type="RefSeq" id="WP_014343594.1">
    <property type="nucleotide sequence ID" value="NC_016850.1"/>
</dbReference>
<dbReference type="GO" id="GO:0004674">
    <property type="term" value="F:protein serine/threonine kinase activity"/>
    <property type="evidence" value="ECO:0007669"/>
    <property type="project" value="TreeGrafter"/>
</dbReference>
<evidence type="ECO:0000313" key="5">
    <source>
        <dbReference type="EMBL" id="AEY78097.1"/>
    </source>
</evidence>
<dbReference type="PANTHER" id="PTHR37419">
    <property type="entry name" value="SERINE/THREONINE-PROTEIN KINASE TOXIN HIPA"/>
    <property type="match status" value="1"/>
</dbReference>
<proteinExistence type="inferred from homology"/>
<dbReference type="Gene3D" id="1.10.1070.20">
    <property type="match status" value="1"/>
</dbReference>
<organism evidence="5">
    <name type="scientific">Aliivibrio fischeri</name>
    <name type="common">Vibrio fischeri</name>
    <dbReference type="NCBI Taxonomy" id="668"/>
    <lineage>
        <taxon>Bacteria</taxon>
        <taxon>Pseudomonadati</taxon>
        <taxon>Pseudomonadota</taxon>
        <taxon>Gammaproteobacteria</taxon>
        <taxon>Vibrionales</taxon>
        <taxon>Vibrionaceae</taxon>
        <taxon>Aliivibrio</taxon>
    </lineage>
</organism>
<dbReference type="InterPro" id="IPR052028">
    <property type="entry name" value="HipA_Ser/Thr_kinase"/>
</dbReference>
<reference evidence="5" key="1">
    <citation type="submission" date="2011-11" db="EMBL/GenBank/DDBJ databases">
        <authorList>
            <person name="Summers A.O."/>
            <person name="Wireman J."/>
            <person name="Williams L.E."/>
        </authorList>
    </citation>
    <scope>NUCLEOTIDE SEQUENCE</scope>
    <source>
        <strain evidence="5">CG103</strain>
        <plasmid evidence="5">pCG103-32</plasmid>
    </source>
</reference>
<comment type="similarity">
    <text evidence="1">Belongs to the HipA Ser/Thr kinase family.</text>
</comment>
<sequence length="345" mass="40068">MFPENKCLISLVDLTDKKRFQQEYTKTAVKELTDDPATQMRLPFTKDEFTKEKPKEQKGMSISGYQPKLSLVIKDHQFEVVDNEAQYILKPSPSEFPHLAENEHATMLVMKTLNFDIPMFGLTRFKKDKDGNEEKAFVIKRFDRTADKKAIHQEQLDAAMNIAEKYGKIKDDDEGYISYERVWKFLSQNIEDTLKLKQDFFRRIFTAYLLGNNDLHLRNFGVLRPEVGPDTLAPVYDYVSVAPYKDYITDQMALPLLELEEGGDQQSNGFVAYSKYSGYDFIQFGSVIGLKPKMTEKLMNDILKKIPAILEIYKNSFVSDEHFTAIKKWVLSIEFYANKRDEFKG</sequence>
<dbReference type="Pfam" id="PF07804">
    <property type="entry name" value="HipA_C"/>
    <property type="match status" value="1"/>
</dbReference>
<evidence type="ECO:0000256" key="2">
    <source>
        <dbReference type="ARBA" id="ARBA00022679"/>
    </source>
</evidence>
<evidence type="ECO:0000259" key="4">
    <source>
        <dbReference type="Pfam" id="PF07804"/>
    </source>
</evidence>
<geneLocation type="plasmid" evidence="5">
    <name>pCG103-32</name>
</geneLocation>
<dbReference type="PANTHER" id="PTHR37419:SF6">
    <property type="entry name" value="KINASE HI_0665-RELATED"/>
    <property type="match status" value="1"/>
</dbReference>
<evidence type="ECO:0000256" key="3">
    <source>
        <dbReference type="ARBA" id="ARBA00022777"/>
    </source>
</evidence>
<keyword evidence="5" id="KW-0614">Plasmid</keyword>
<accession>H2ERT0</accession>
<protein>
    <recommendedName>
        <fullName evidence="4">HipA-like C-terminal domain-containing protein</fullName>
    </recommendedName>
</protein>
<keyword evidence="3" id="KW-0418">Kinase</keyword>
<dbReference type="GO" id="GO:0005829">
    <property type="term" value="C:cytosol"/>
    <property type="evidence" value="ECO:0007669"/>
    <property type="project" value="TreeGrafter"/>
</dbReference>
<keyword evidence="2" id="KW-0808">Transferase</keyword>
<evidence type="ECO:0000256" key="1">
    <source>
        <dbReference type="ARBA" id="ARBA00010164"/>
    </source>
</evidence>
<feature type="domain" description="HipA-like C-terminal" evidence="4">
    <location>
        <begin position="60"/>
        <end position="307"/>
    </location>
</feature>
<name>H2ERT0_ALIFS</name>
<dbReference type="InterPro" id="IPR012893">
    <property type="entry name" value="HipA-like_C"/>
</dbReference>
<dbReference type="AlphaFoldDB" id="H2ERT0"/>